<evidence type="ECO:0000256" key="11">
    <source>
        <dbReference type="ARBA" id="ARBA00022741"/>
    </source>
</evidence>
<dbReference type="InterPro" id="IPR000829">
    <property type="entry name" value="DAGK"/>
</dbReference>
<feature type="active site" description="Proton acceptor" evidence="20">
    <location>
        <position position="69"/>
    </location>
</feature>
<dbReference type="Pfam" id="PF01219">
    <property type="entry name" value="DAGK_prokar"/>
    <property type="match status" value="1"/>
</dbReference>
<evidence type="ECO:0000256" key="17">
    <source>
        <dbReference type="ARBA" id="ARBA00023136"/>
    </source>
</evidence>
<proteinExistence type="inferred from homology"/>
<keyword evidence="17 24" id="KW-0472">Membrane</keyword>
<evidence type="ECO:0000256" key="14">
    <source>
        <dbReference type="ARBA" id="ARBA00022842"/>
    </source>
</evidence>
<gene>
    <name evidence="25" type="ORF">M947_00980</name>
</gene>
<evidence type="ECO:0000256" key="15">
    <source>
        <dbReference type="ARBA" id="ARBA00022989"/>
    </source>
</evidence>
<evidence type="ECO:0000256" key="2">
    <source>
        <dbReference type="ARBA" id="ARBA00005967"/>
    </source>
</evidence>
<evidence type="ECO:0000256" key="22">
    <source>
        <dbReference type="PIRSR" id="PIRSR600829-3"/>
    </source>
</evidence>
<dbReference type="OrthoDB" id="5460798at2"/>
<dbReference type="GO" id="GO:0006654">
    <property type="term" value="P:phosphatidic acid biosynthetic process"/>
    <property type="evidence" value="ECO:0007669"/>
    <property type="project" value="InterPro"/>
</dbReference>
<protein>
    <recommendedName>
        <fullName evidence="4 24">Diacylglycerol kinase</fullName>
        <ecNumber evidence="3 24">2.7.1.107</ecNumber>
    </recommendedName>
</protein>
<accession>T0L3H3</accession>
<dbReference type="EC" id="2.7.1.107" evidence="3 24"/>
<evidence type="ECO:0000256" key="19">
    <source>
        <dbReference type="ARBA" id="ARBA00023264"/>
    </source>
</evidence>
<evidence type="ECO:0000313" key="25">
    <source>
        <dbReference type="EMBL" id="EQB40403.1"/>
    </source>
</evidence>
<evidence type="ECO:0000256" key="21">
    <source>
        <dbReference type="PIRSR" id="PIRSR600829-2"/>
    </source>
</evidence>
<sequence length="123" mass="13790">MKLNKPKHSLFKNGIYALEGFIDITKNETSFKWQLLLLSVMGLVAWVLPLSFGYSSILFISLFLPLLAEITNSSIERVVDLVTSDYHILAKRAKDVGATLVLVSLIVTALVWIFTLFVAFELV</sequence>
<evidence type="ECO:0000256" key="1">
    <source>
        <dbReference type="ARBA" id="ARBA00004429"/>
    </source>
</evidence>
<dbReference type="PANTHER" id="PTHR34299">
    <property type="entry name" value="DIACYLGLYCEROL KINASE"/>
    <property type="match status" value="1"/>
</dbReference>
<evidence type="ECO:0000256" key="18">
    <source>
        <dbReference type="ARBA" id="ARBA00023209"/>
    </source>
</evidence>
<keyword evidence="7" id="KW-0997">Cell inner membrane</keyword>
<feature type="binding site" evidence="23">
    <location>
        <position position="28"/>
    </location>
    <ligand>
        <name>a divalent metal cation</name>
        <dbReference type="ChEBI" id="CHEBI:60240"/>
    </ligand>
</feature>
<keyword evidence="26" id="KW-1185">Reference proteome</keyword>
<evidence type="ECO:0000256" key="23">
    <source>
        <dbReference type="PIRSR" id="PIRSR600829-4"/>
    </source>
</evidence>
<keyword evidence="11 22" id="KW-0547">Nucleotide-binding</keyword>
<dbReference type="InterPro" id="IPR036945">
    <property type="entry name" value="DAGK_sf"/>
</dbReference>
<comment type="similarity">
    <text evidence="2 24">Belongs to the bacterial diacylglycerol kinase family.</text>
</comment>
<dbReference type="CDD" id="cd14264">
    <property type="entry name" value="DAGK_IM"/>
    <property type="match status" value="1"/>
</dbReference>
<evidence type="ECO:0000256" key="8">
    <source>
        <dbReference type="ARBA" id="ARBA00022679"/>
    </source>
</evidence>
<evidence type="ECO:0000256" key="10">
    <source>
        <dbReference type="ARBA" id="ARBA00022723"/>
    </source>
</evidence>
<keyword evidence="15 24" id="KW-1133">Transmembrane helix</keyword>
<comment type="cofactor">
    <cofactor evidence="23">
        <name>Mg(2+)</name>
        <dbReference type="ChEBI" id="CHEBI:18420"/>
    </cofactor>
    <text evidence="23">Mn(2+), Zn(2+), Cd(2+) and Co(2+) support activity to lesser extents.</text>
</comment>
<dbReference type="eggNOG" id="COG0818">
    <property type="taxonomic scope" value="Bacteria"/>
</dbReference>
<keyword evidence="8 24" id="KW-0808">Transferase</keyword>
<comment type="caution">
    <text evidence="24">Lacks conserved residue(s) required for the propagation of feature annotation.</text>
</comment>
<evidence type="ECO:0000256" key="12">
    <source>
        <dbReference type="ARBA" id="ARBA00022777"/>
    </source>
</evidence>
<dbReference type="STRING" id="1172190.M947_00980"/>
<keyword evidence="12 24" id="KW-0418">Kinase</keyword>
<dbReference type="Proteomes" id="UP000015520">
    <property type="component" value="Unassembled WGS sequence"/>
</dbReference>
<comment type="caution">
    <text evidence="25">The sequence shown here is derived from an EMBL/GenBank/DDBJ whole genome shotgun (WGS) entry which is preliminary data.</text>
</comment>
<dbReference type="PATRIC" id="fig|1172190.3.peg.191"/>
<dbReference type="EMBL" id="AUPZ01000002">
    <property type="protein sequence ID" value="EQB40403.1"/>
    <property type="molecule type" value="Genomic_DNA"/>
</dbReference>
<evidence type="ECO:0000256" key="4">
    <source>
        <dbReference type="ARBA" id="ARBA00017575"/>
    </source>
</evidence>
<keyword evidence="6" id="KW-0444">Lipid biosynthesis</keyword>
<evidence type="ECO:0000256" key="24">
    <source>
        <dbReference type="RuleBase" id="RU363065"/>
    </source>
</evidence>
<evidence type="ECO:0000256" key="3">
    <source>
        <dbReference type="ARBA" id="ARBA00012133"/>
    </source>
</evidence>
<keyword evidence="9 24" id="KW-0812">Transmembrane</keyword>
<dbReference type="GO" id="GO:0005886">
    <property type="term" value="C:plasma membrane"/>
    <property type="evidence" value="ECO:0007669"/>
    <property type="project" value="UniProtKB-SubCell"/>
</dbReference>
<feature type="binding site" evidence="23">
    <location>
        <position position="76"/>
    </location>
    <ligand>
        <name>a divalent metal cation</name>
        <dbReference type="ChEBI" id="CHEBI:60240"/>
    </ligand>
</feature>
<feature type="binding site" evidence="22">
    <location>
        <position position="28"/>
    </location>
    <ligand>
        <name>ATP</name>
        <dbReference type="ChEBI" id="CHEBI:30616"/>
    </ligand>
</feature>
<dbReference type="GO" id="GO:0005524">
    <property type="term" value="F:ATP binding"/>
    <property type="evidence" value="ECO:0007669"/>
    <property type="project" value="UniProtKB-KW"/>
</dbReference>
<keyword evidence="10 23" id="KW-0479">Metal-binding</keyword>
<feature type="binding site" evidence="22">
    <location>
        <begin position="94"/>
        <end position="95"/>
    </location>
    <ligand>
        <name>ATP</name>
        <dbReference type="ChEBI" id="CHEBI:30616"/>
    </ligand>
</feature>
<evidence type="ECO:0000256" key="16">
    <source>
        <dbReference type="ARBA" id="ARBA00023098"/>
    </source>
</evidence>
<comment type="function">
    <text evidence="24">Catalyzes the ATP-dependent phosphorylation of sn-l,2-diacylglycerol (DAG) to phosphatidic acid. Involved in the recycling of diacylglycerol produced as a by-product during membrane-derived oligosaccharide (MDO) biosynthesis.</text>
</comment>
<keyword evidence="18" id="KW-0594">Phospholipid biosynthesis</keyword>
<feature type="transmembrane region" description="Helical" evidence="24">
    <location>
        <begin position="96"/>
        <end position="120"/>
    </location>
</feature>
<evidence type="ECO:0000256" key="20">
    <source>
        <dbReference type="PIRSR" id="PIRSR600829-1"/>
    </source>
</evidence>
<evidence type="ECO:0000256" key="9">
    <source>
        <dbReference type="ARBA" id="ARBA00022692"/>
    </source>
</evidence>
<keyword evidence="13 22" id="KW-0067">ATP-binding</keyword>
<evidence type="ECO:0000256" key="6">
    <source>
        <dbReference type="ARBA" id="ARBA00022516"/>
    </source>
</evidence>
<dbReference type="AlphaFoldDB" id="T0L3H3"/>
<dbReference type="InterPro" id="IPR033718">
    <property type="entry name" value="DAGK_prok"/>
</dbReference>
<feature type="binding site" evidence="22">
    <location>
        <position position="76"/>
    </location>
    <ligand>
        <name>ATP</name>
        <dbReference type="ChEBI" id="CHEBI:30616"/>
    </ligand>
</feature>
<keyword evidence="14 23" id="KW-0460">Magnesium</keyword>
<feature type="transmembrane region" description="Helical" evidence="24">
    <location>
        <begin position="31"/>
        <end position="48"/>
    </location>
</feature>
<dbReference type="GO" id="GO:0046872">
    <property type="term" value="F:metal ion binding"/>
    <property type="evidence" value="ECO:0007669"/>
    <property type="project" value="UniProtKB-KW"/>
</dbReference>
<feature type="binding site" evidence="22">
    <location>
        <position position="16"/>
    </location>
    <ligand>
        <name>ATP</name>
        <dbReference type="ChEBI" id="CHEBI:30616"/>
    </ligand>
</feature>
<dbReference type="GO" id="GO:0004143">
    <property type="term" value="F:ATP-dependent diacylglycerol kinase activity"/>
    <property type="evidence" value="ECO:0007669"/>
    <property type="project" value="UniProtKB-EC"/>
</dbReference>
<dbReference type="PANTHER" id="PTHR34299:SF1">
    <property type="entry name" value="DIACYLGLYCEROL KINASE"/>
    <property type="match status" value="1"/>
</dbReference>
<comment type="subcellular location">
    <subcellularLocation>
        <location evidence="1">Cell inner membrane</location>
        <topology evidence="1">Multi-pass membrane protein</topology>
    </subcellularLocation>
</comment>
<evidence type="ECO:0000256" key="7">
    <source>
        <dbReference type="ARBA" id="ARBA00022519"/>
    </source>
</evidence>
<comment type="catalytic activity">
    <reaction evidence="24">
        <text>a 1,2-diacyl-sn-glycerol + ATP = a 1,2-diacyl-sn-glycero-3-phosphate + ADP + H(+)</text>
        <dbReference type="Rhea" id="RHEA:10272"/>
        <dbReference type="ChEBI" id="CHEBI:15378"/>
        <dbReference type="ChEBI" id="CHEBI:17815"/>
        <dbReference type="ChEBI" id="CHEBI:30616"/>
        <dbReference type="ChEBI" id="CHEBI:58608"/>
        <dbReference type="ChEBI" id="CHEBI:456216"/>
        <dbReference type="EC" id="2.7.1.107"/>
    </reaction>
</comment>
<keyword evidence="19 24" id="KW-1208">Phospholipid metabolism</keyword>
<name>T0L3H3_9BACT</name>
<evidence type="ECO:0000313" key="26">
    <source>
        <dbReference type="Proteomes" id="UP000015520"/>
    </source>
</evidence>
<evidence type="ECO:0000256" key="5">
    <source>
        <dbReference type="ARBA" id="ARBA00022475"/>
    </source>
</evidence>
<feature type="binding site" evidence="21">
    <location>
        <position position="69"/>
    </location>
    <ligand>
        <name>substrate</name>
    </ligand>
</feature>
<reference evidence="25 26" key="1">
    <citation type="submission" date="2013-07" db="EMBL/GenBank/DDBJ databases">
        <title>Sulfurimonas hongkongensis AST-10 Genome Sequencing.</title>
        <authorList>
            <person name="Cai L."/>
            <person name="Zhang T."/>
        </authorList>
    </citation>
    <scope>NUCLEOTIDE SEQUENCE [LARGE SCALE GENOMIC DNA]</scope>
    <source>
        <strain evidence="25 26">AST-10</strain>
    </source>
</reference>
<organism evidence="25 26">
    <name type="scientific">Sulfurimonas hongkongensis</name>
    <dbReference type="NCBI Taxonomy" id="1172190"/>
    <lineage>
        <taxon>Bacteria</taxon>
        <taxon>Pseudomonadati</taxon>
        <taxon>Campylobacterota</taxon>
        <taxon>Epsilonproteobacteria</taxon>
        <taxon>Campylobacterales</taxon>
        <taxon>Sulfurimonadaceae</taxon>
        <taxon>Sulfurimonas</taxon>
    </lineage>
</organism>
<keyword evidence="16 24" id="KW-0443">Lipid metabolism</keyword>
<keyword evidence="5" id="KW-1003">Cell membrane</keyword>
<dbReference type="Gene3D" id="1.10.287.3610">
    <property type="match status" value="1"/>
</dbReference>
<dbReference type="RefSeq" id="WP_021286481.1">
    <property type="nucleotide sequence ID" value="NZ_AUPZ01000002.1"/>
</dbReference>
<evidence type="ECO:0000256" key="13">
    <source>
        <dbReference type="ARBA" id="ARBA00022840"/>
    </source>
</evidence>